<dbReference type="Proteomes" id="UP000011988">
    <property type="component" value="Unassembled WGS sequence"/>
</dbReference>
<accession>M6CKG9</accession>
<dbReference type="AlphaFoldDB" id="M6CKG9"/>
<name>M6CKG9_9LEPT</name>
<evidence type="ECO:0000313" key="1">
    <source>
        <dbReference type="EMBL" id="EMJ91106.1"/>
    </source>
</evidence>
<gene>
    <name evidence="1" type="ORF">LEP1GSC194_0089</name>
</gene>
<dbReference type="EMBL" id="ANIK01000114">
    <property type="protein sequence ID" value="EMJ91106.1"/>
    <property type="molecule type" value="Genomic_DNA"/>
</dbReference>
<comment type="caution">
    <text evidence="1">The sequence shown here is derived from an EMBL/GenBank/DDBJ whole genome shotgun (WGS) entry which is preliminary data.</text>
</comment>
<evidence type="ECO:0000313" key="2">
    <source>
        <dbReference type="Proteomes" id="UP000011988"/>
    </source>
</evidence>
<proteinExistence type="predicted"/>
<protein>
    <submittedName>
        <fullName evidence="1">Uncharacterized protein</fullName>
    </submittedName>
</protein>
<dbReference type="PATRIC" id="fig|1218565.3.peg.4206"/>
<sequence length="38" mass="4194">MKKFALTENGSEGDLERLKNSKFILDKMAPLLGLKTVG</sequence>
<reference evidence="1 2" key="1">
    <citation type="submission" date="2013-01" db="EMBL/GenBank/DDBJ databases">
        <authorList>
            <person name="Harkins D.M."/>
            <person name="Durkin A.S."/>
            <person name="Brinkac L.M."/>
            <person name="Haft D.H."/>
            <person name="Selengut J.D."/>
            <person name="Sanka R."/>
            <person name="DePew J."/>
            <person name="Purushe J."/>
            <person name="Galloway R.L."/>
            <person name="Vinetz J.M."/>
            <person name="Sutton G.G."/>
            <person name="Nierman W.C."/>
            <person name="Fouts D.E."/>
        </authorList>
    </citation>
    <scope>NUCLEOTIDE SEQUENCE [LARGE SCALE GENOMIC DNA]</scope>
    <source>
        <strain evidence="1 2">79601</strain>
    </source>
</reference>
<organism evidence="1 2">
    <name type="scientific">Leptospira alstonii serovar Sichuan str. 79601</name>
    <dbReference type="NCBI Taxonomy" id="1218565"/>
    <lineage>
        <taxon>Bacteria</taxon>
        <taxon>Pseudomonadati</taxon>
        <taxon>Spirochaetota</taxon>
        <taxon>Spirochaetia</taxon>
        <taxon>Leptospirales</taxon>
        <taxon>Leptospiraceae</taxon>
        <taxon>Leptospira</taxon>
    </lineage>
</organism>